<feature type="region of interest" description="Disordered" evidence="9">
    <location>
        <begin position="1"/>
        <end position="26"/>
    </location>
</feature>
<evidence type="ECO:0000259" key="10">
    <source>
        <dbReference type="PROSITE" id="PS51032"/>
    </source>
</evidence>
<dbReference type="PRINTS" id="PR00367">
    <property type="entry name" value="ETHRSPELEMNT"/>
</dbReference>
<comment type="similarity">
    <text evidence="8">Belongs to the AP2/ERF transcription factor family. ERF subfamily.</text>
</comment>
<dbReference type="PANTHER" id="PTHR31985:SF231">
    <property type="entry name" value="ETHYLENE-RESPONSIVE TRANSCRIPTION FACTOR ERF014"/>
    <property type="match status" value="1"/>
</dbReference>
<keyword evidence="2" id="KW-0936">Ethylene signaling pathway</keyword>
<keyword evidence="3" id="KW-0805">Transcription regulation</keyword>
<sequence>MSSPSSSSSSSSSSSTSSKSKSNMIKKYKGVRMRSWGSWVSEIRAPNQKTRIWLGSYSTAEAAARAYDAALLCLKGSSASNLNFPEISYSLYNTINGDSSNVNMSPKSIQRVAAAAANTDPSSSSVSTSSPLLSSSPSEDLYDVVSMSQYDQQVVSFSESSWYDCFDGDDQFMFMNGVSTPFLTTSLADDFLEEGDIRLWNFC</sequence>
<dbReference type="EMBL" id="CACVBM020000888">
    <property type="protein sequence ID" value="CAA7024491.1"/>
    <property type="molecule type" value="Genomic_DNA"/>
</dbReference>
<dbReference type="SUPFAM" id="SSF54171">
    <property type="entry name" value="DNA-binding domain"/>
    <property type="match status" value="1"/>
</dbReference>
<keyword evidence="12" id="KW-1185">Reference proteome</keyword>
<dbReference type="PROSITE" id="PS51032">
    <property type="entry name" value="AP2_ERF"/>
    <property type="match status" value="1"/>
</dbReference>
<dbReference type="PANTHER" id="PTHR31985">
    <property type="entry name" value="ETHYLENE-RESPONSIVE TRANSCRIPTION FACTOR ERF042-RELATED"/>
    <property type="match status" value="1"/>
</dbReference>
<dbReference type="InterPro" id="IPR036955">
    <property type="entry name" value="AP2/ERF_dom_sf"/>
</dbReference>
<dbReference type="GO" id="GO:0003700">
    <property type="term" value="F:DNA-binding transcription factor activity"/>
    <property type="evidence" value="ECO:0007669"/>
    <property type="project" value="InterPro"/>
</dbReference>
<dbReference type="InterPro" id="IPR001471">
    <property type="entry name" value="AP2/ERF_dom"/>
</dbReference>
<feature type="domain" description="AP2/ERF" evidence="10">
    <location>
        <begin position="27"/>
        <end position="85"/>
    </location>
</feature>
<protein>
    <recommendedName>
        <fullName evidence="10">AP2/ERF domain-containing protein</fullName>
    </recommendedName>
</protein>
<evidence type="ECO:0000256" key="5">
    <source>
        <dbReference type="ARBA" id="ARBA00023159"/>
    </source>
</evidence>
<accession>A0A6D2IEN5</accession>
<dbReference type="Pfam" id="PF00847">
    <property type="entry name" value="AP2"/>
    <property type="match status" value="1"/>
</dbReference>
<evidence type="ECO:0000256" key="3">
    <source>
        <dbReference type="ARBA" id="ARBA00023015"/>
    </source>
</evidence>
<dbReference type="FunFam" id="3.30.730.10:FF:000006">
    <property type="entry name" value="ethylene-responsive transcription factor ERF014-like"/>
    <property type="match status" value="1"/>
</dbReference>
<keyword evidence="7" id="KW-0539">Nucleus</keyword>
<evidence type="ECO:0000256" key="8">
    <source>
        <dbReference type="ARBA" id="ARBA00024343"/>
    </source>
</evidence>
<name>A0A6D2IEN5_9BRAS</name>
<reference evidence="11" key="1">
    <citation type="submission" date="2020-01" db="EMBL/GenBank/DDBJ databases">
        <authorList>
            <person name="Mishra B."/>
        </authorList>
    </citation>
    <scope>NUCLEOTIDE SEQUENCE [LARGE SCALE GENOMIC DNA]</scope>
</reference>
<comment type="caution">
    <text evidence="11">The sequence shown here is derived from an EMBL/GenBank/DDBJ whole genome shotgun (WGS) entry which is preliminary data.</text>
</comment>
<dbReference type="InterPro" id="IPR016177">
    <property type="entry name" value="DNA-bd_dom_sf"/>
</dbReference>
<dbReference type="OrthoDB" id="665906at2759"/>
<proteinExistence type="inferred from homology"/>
<evidence type="ECO:0000313" key="11">
    <source>
        <dbReference type="EMBL" id="CAA7024491.1"/>
    </source>
</evidence>
<organism evidence="11 12">
    <name type="scientific">Microthlaspi erraticum</name>
    <dbReference type="NCBI Taxonomy" id="1685480"/>
    <lineage>
        <taxon>Eukaryota</taxon>
        <taxon>Viridiplantae</taxon>
        <taxon>Streptophyta</taxon>
        <taxon>Embryophyta</taxon>
        <taxon>Tracheophyta</taxon>
        <taxon>Spermatophyta</taxon>
        <taxon>Magnoliopsida</taxon>
        <taxon>eudicotyledons</taxon>
        <taxon>Gunneridae</taxon>
        <taxon>Pentapetalae</taxon>
        <taxon>rosids</taxon>
        <taxon>malvids</taxon>
        <taxon>Brassicales</taxon>
        <taxon>Brassicaceae</taxon>
        <taxon>Coluteocarpeae</taxon>
        <taxon>Microthlaspi</taxon>
    </lineage>
</organism>
<keyword evidence="5" id="KW-0010">Activator</keyword>
<evidence type="ECO:0000256" key="1">
    <source>
        <dbReference type="ARBA" id="ARBA00004123"/>
    </source>
</evidence>
<evidence type="ECO:0000256" key="9">
    <source>
        <dbReference type="SAM" id="MobiDB-lite"/>
    </source>
</evidence>
<dbReference type="GO" id="GO:0005634">
    <property type="term" value="C:nucleus"/>
    <property type="evidence" value="ECO:0007669"/>
    <property type="project" value="UniProtKB-SubCell"/>
</dbReference>
<dbReference type="GO" id="GO:0009873">
    <property type="term" value="P:ethylene-activated signaling pathway"/>
    <property type="evidence" value="ECO:0007669"/>
    <property type="project" value="UniProtKB-KW"/>
</dbReference>
<evidence type="ECO:0000256" key="6">
    <source>
        <dbReference type="ARBA" id="ARBA00023163"/>
    </source>
</evidence>
<gene>
    <name evidence="11" type="ORF">MERR_LOCUS11726</name>
</gene>
<keyword evidence="4" id="KW-0238">DNA-binding</keyword>
<dbReference type="Gene3D" id="3.30.730.10">
    <property type="entry name" value="AP2/ERF domain"/>
    <property type="match status" value="1"/>
</dbReference>
<dbReference type="SMART" id="SM00380">
    <property type="entry name" value="AP2"/>
    <property type="match status" value="1"/>
</dbReference>
<feature type="compositionally biased region" description="Low complexity" evidence="9">
    <location>
        <begin position="1"/>
        <end position="22"/>
    </location>
</feature>
<evidence type="ECO:0000256" key="7">
    <source>
        <dbReference type="ARBA" id="ARBA00023242"/>
    </source>
</evidence>
<dbReference type="InterPro" id="IPR051032">
    <property type="entry name" value="AP2/ERF_TF_ERF_subfamily"/>
</dbReference>
<dbReference type="AlphaFoldDB" id="A0A6D2IEN5"/>
<comment type="subcellular location">
    <subcellularLocation>
        <location evidence="1">Nucleus</location>
    </subcellularLocation>
</comment>
<evidence type="ECO:0000256" key="2">
    <source>
        <dbReference type="ARBA" id="ARBA00022745"/>
    </source>
</evidence>
<dbReference type="CDD" id="cd00018">
    <property type="entry name" value="AP2"/>
    <property type="match status" value="1"/>
</dbReference>
<keyword evidence="6" id="KW-0804">Transcription</keyword>
<dbReference type="Proteomes" id="UP000467841">
    <property type="component" value="Unassembled WGS sequence"/>
</dbReference>
<dbReference type="GO" id="GO:0000976">
    <property type="term" value="F:transcription cis-regulatory region binding"/>
    <property type="evidence" value="ECO:0007669"/>
    <property type="project" value="UniProtKB-ARBA"/>
</dbReference>
<evidence type="ECO:0000256" key="4">
    <source>
        <dbReference type="ARBA" id="ARBA00023125"/>
    </source>
</evidence>
<evidence type="ECO:0000313" key="12">
    <source>
        <dbReference type="Proteomes" id="UP000467841"/>
    </source>
</evidence>